<reference evidence="8 9" key="1">
    <citation type="submission" date="2018-06" db="EMBL/GenBank/DDBJ databases">
        <title>Genomic Encyclopedia of Type Strains, Phase IV (KMG-IV): sequencing the most valuable type-strain genomes for metagenomic binning, comparative biology and taxonomic classification.</title>
        <authorList>
            <person name="Goeker M."/>
        </authorList>
    </citation>
    <scope>NUCLEOTIDE SEQUENCE [LARGE SCALE GENOMIC DNA]</scope>
    <source>
        <strain evidence="8 9">DSM 44599</strain>
    </source>
</reference>
<name>A0A366E4Q0_9NOCA</name>
<dbReference type="STRING" id="1210090.GCA_001613185_01098"/>
<evidence type="ECO:0000256" key="6">
    <source>
        <dbReference type="ARBA" id="ARBA00023136"/>
    </source>
</evidence>
<keyword evidence="5 7" id="KW-1133">Transmembrane helix</keyword>
<keyword evidence="6 7" id="KW-0472">Membrane</keyword>
<evidence type="ECO:0000256" key="7">
    <source>
        <dbReference type="SAM" id="Phobius"/>
    </source>
</evidence>
<proteinExistence type="inferred from homology"/>
<evidence type="ECO:0000256" key="3">
    <source>
        <dbReference type="ARBA" id="ARBA00022448"/>
    </source>
</evidence>
<dbReference type="GO" id="GO:0012505">
    <property type="term" value="C:endomembrane system"/>
    <property type="evidence" value="ECO:0007669"/>
    <property type="project" value="UniProtKB-SubCell"/>
</dbReference>
<organism evidence="8 9">
    <name type="scientific">Nocardia puris</name>
    <dbReference type="NCBI Taxonomy" id="208602"/>
    <lineage>
        <taxon>Bacteria</taxon>
        <taxon>Bacillati</taxon>
        <taxon>Actinomycetota</taxon>
        <taxon>Actinomycetes</taxon>
        <taxon>Mycobacteriales</taxon>
        <taxon>Nocardiaceae</taxon>
        <taxon>Nocardia</taxon>
    </lineage>
</organism>
<evidence type="ECO:0000313" key="9">
    <source>
        <dbReference type="Proteomes" id="UP000252586"/>
    </source>
</evidence>
<accession>A0A366E4Q0</accession>
<sequence length="237" mass="23972">MRRVRGEIAAVAAAYGVQGMGYAVAVTSLPEFKSRLGVDEMTLSLIVLGACLTAALGSMLADAVAVRRGSRKALCAGLVVEAVALLGVLTAGDLAVFAAGFAVYGVGLGAVDAAANMQGVLAQRREGVPLLGRMYAAYTAAARVNSFNYGGAVSLGMVASGPSLGYAFAIPALILVAAAPVLRRVRADAGIRTAPAVPETAWSHPLWPTPPWHTGLDGALVNPAVASVFPDTVAATV</sequence>
<dbReference type="Proteomes" id="UP000252586">
    <property type="component" value="Unassembled WGS sequence"/>
</dbReference>
<dbReference type="Gene3D" id="1.20.1250.20">
    <property type="entry name" value="MFS general substrate transporter like domains"/>
    <property type="match status" value="1"/>
</dbReference>
<dbReference type="PANTHER" id="PTHR23514">
    <property type="entry name" value="BYPASS OF STOP CODON PROTEIN 6"/>
    <property type="match status" value="1"/>
</dbReference>
<dbReference type="InterPro" id="IPR051788">
    <property type="entry name" value="MFS_Transporter"/>
</dbReference>
<evidence type="ECO:0000256" key="1">
    <source>
        <dbReference type="ARBA" id="ARBA00004127"/>
    </source>
</evidence>
<dbReference type="InterPro" id="IPR011701">
    <property type="entry name" value="MFS"/>
</dbReference>
<dbReference type="Pfam" id="PF07690">
    <property type="entry name" value="MFS_1"/>
    <property type="match status" value="1"/>
</dbReference>
<feature type="transmembrane region" description="Helical" evidence="7">
    <location>
        <begin position="41"/>
        <end position="61"/>
    </location>
</feature>
<comment type="caution">
    <text evidence="8">The sequence shown here is derived from an EMBL/GenBank/DDBJ whole genome shotgun (WGS) entry which is preliminary data.</text>
</comment>
<comment type="similarity">
    <text evidence="2">Belongs to the major facilitator superfamily.</text>
</comment>
<comment type="subcellular location">
    <subcellularLocation>
        <location evidence="1">Endomembrane system</location>
        <topology evidence="1">Multi-pass membrane protein</topology>
    </subcellularLocation>
</comment>
<dbReference type="PANTHER" id="PTHR23514:SF3">
    <property type="entry name" value="BYPASS OF STOP CODON PROTEIN 6"/>
    <property type="match status" value="1"/>
</dbReference>
<dbReference type="RefSeq" id="WP_113974912.1">
    <property type="nucleotide sequence ID" value="NZ_QNRE01000001.1"/>
</dbReference>
<evidence type="ECO:0000256" key="4">
    <source>
        <dbReference type="ARBA" id="ARBA00022692"/>
    </source>
</evidence>
<dbReference type="OrthoDB" id="151222at2"/>
<keyword evidence="9" id="KW-1185">Reference proteome</keyword>
<dbReference type="GO" id="GO:0016020">
    <property type="term" value="C:membrane"/>
    <property type="evidence" value="ECO:0007669"/>
    <property type="project" value="TreeGrafter"/>
</dbReference>
<dbReference type="InterPro" id="IPR036259">
    <property type="entry name" value="MFS_trans_sf"/>
</dbReference>
<feature type="transmembrane region" description="Helical" evidence="7">
    <location>
        <begin position="164"/>
        <end position="182"/>
    </location>
</feature>
<protein>
    <submittedName>
        <fullName evidence="8">MFS transporter</fullName>
    </submittedName>
</protein>
<keyword evidence="3" id="KW-0813">Transport</keyword>
<feature type="transmembrane region" description="Helical" evidence="7">
    <location>
        <begin position="73"/>
        <end position="91"/>
    </location>
</feature>
<dbReference type="EMBL" id="QNRE01000001">
    <property type="protein sequence ID" value="RBO96368.1"/>
    <property type="molecule type" value="Genomic_DNA"/>
</dbReference>
<dbReference type="SUPFAM" id="SSF103473">
    <property type="entry name" value="MFS general substrate transporter"/>
    <property type="match status" value="1"/>
</dbReference>
<evidence type="ECO:0000313" key="8">
    <source>
        <dbReference type="EMBL" id="RBO96368.1"/>
    </source>
</evidence>
<gene>
    <name evidence="8" type="ORF">DFR74_101383</name>
</gene>
<evidence type="ECO:0000256" key="2">
    <source>
        <dbReference type="ARBA" id="ARBA00008335"/>
    </source>
</evidence>
<dbReference type="GO" id="GO:0022857">
    <property type="term" value="F:transmembrane transporter activity"/>
    <property type="evidence" value="ECO:0007669"/>
    <property type="project" value="InterPro"/>
</dbReference>
<dbReference type="AlphaFoldDB" id="A0A366E4Q0"/>
<keyword evidence="4 7" id="KW-0812">Transmembrane</keyword>
<evidence type="ECO:0000256" key="5">
    <source>
        <dbReference type="ARBA" id="ARBA00022989"/>
    </source>
</evidence>